<name>A0ABY6D5B6_9BACT</name>
<dbReference type="CDD" id="cd08977">
    <property type="entry name" value="SusD"/>
    <property type="match status" value="1"/>
</dbReference>
<protein>
    <submittedName>
        <fullName evidence="8">RagB/SusD family nutrient uptake outer membrane protein</fullName>
    </submittedName>
</protein>
<proteinExistence type="inferred from homology"/>
<evidence type="ECO:0000259" key="7">
    <source>
        <dbReference type="Pfam" id="PF14322"/>
    </source>
</evidence>
<evidence type="ECO:0000256" key="5">
    <source>
        <dbReference type="ARBA" id="ARBA00023237"/>
    </source>
</evidence>
<dbReference type="InterPro" id="IPR012944">
    <property type="entry name" value="SusD_RagB_dom"/>
</dbReference>
<dbReference type="Pfam" id="PF07980">
    <property type="entry name" value="SusD_RagB"/>
    <property type="match status" value="1"/>
</dbReference>
<evidence type="ECO:0000256" key="1">
    <source>
        <dbReference type="ARBA" id="ARBA00004442"/>
    </source>
</evidence>
<evidence type="ECO:0000256" key="3">
    <source>
        <dbReference type="ARBA" id="ARBA00022729"/>
    </source>
</evidence>
<keyword evidence="5" id="KW-0998">Cell outer membrane</keyword>
<dbReference type="InterPro" id="IPR011990">
    <property type="entry name" value="TPR-like_helical_dom_sf"/>
</dbReference>
<comment type="similarity">
    <text evidence="2">Belongs to the SusD family.</text>
</comment>
<evidence type="ECO:0000256" key="4">
    <source>
        <dbReference type="ARBA" id="ARBA00023136"/>
    </source>
</evidence>
<reference evidence="8" key="1">
    <citation type="submission" date="2022-10" db="EMBL/GenBank/DDBJ databases">
        <title>Comparative genomics and taxonomic characterization of three novel marine species of genus Reichenbachiella exhibiting antioxidant and polysaccharide degradation activities.</title>
        <authorList>
            <person name="Muhammad N."/>
            <person name="Lee Y.-J."/>
            <person name="Ko J."/>
            <person name="Kim S.-G."/>
        </authorList>
    </citation>
    <scope>NUCLEOTIDE SEQUENCE</scope>
    <source>
        <strain evidence="8">Wsw4-B4</strain>
    </source>
</reference>
<evidence type="ECO:0000313" key="8">
    <source>
        <dbReference type="EMBL" id="UXX81293.1"/>
    </source>
</evidence>
<feature type="domain" description="SusD-like N-terminal" evidence="7">
    <location>
        <begin position="30"/>
        <end position="229"/>
    </location>
</feature>
<sequence length="566" mass="63850">MKKIKEHKANWLKHIGVMVLLMISASSCKEYLEVEPYSDWNADEFYSNEDEIEIALAGIYSILASDEVYGQAMTIIMESGTDEGYYNRRYNENWTVGLYRHTAADNYVAGLWKTLYSCINQVNLFEEKMDRSAFEEEVANQYLAEVRFLRALAYANLTNWYGEVPLKLTPVTDQSDNDQAVATLGELYAQIIADYTFATEHLLRASDPNYIPGRANKAAAHGLLARVYLKMSGYPLFENHYEDVMAQCDSVFADGYHGLTQATGTNDGYREHFLNYIENTYSPQESLFEVSFSYLGELGLTVHGRLGGLNGVVFGYGGGQEGYPSAYAMYNASPVMDNIYDDPDDVRLAWNVASYQYTNGGDIKRVTGPLATQHCPAKYRRWEPLDWADLDITPASGTLEPYKILETASTLNRNFTSINFPVLRYSDVLLMYAEAANEHNGTPTVKALESLNQVRNRAGLANIETIAPVVATNHDLFFKEIVDERLRELCFEGVRKHDLIRWELLDDKLAETAAAIKASPDYNPGNEDQNAFLRASNNFDPSKHLSLPYPLQEVTINKLLAQKTGW</sequence>
<comment type="subcellular location">
    <subcellularLocation>
        <location evidence="1">Cell outer membrane</location>
    </subcellularLocation>
</comment>
<evidence type="ECO:0000313" key="9">
    <source>
        <dbReference type="Proteomes" id="UP001062165"/>
    </source>
</evidence>
<dbReference type="RefSeq" id="WP_263053017.1">
    <property type="nucleotide sequence ID" value="NZ_CP106735.1"/>
</dbReference>
<dbReference type="Proteomes" id="UP001062165">
    <property type="component" value="Chromosome"/>
</dbReference>
<evidence type="ECO:0000259" key="6">
    <source>
        <dbReference type="Pfam" id="PF07980"/>
    </source>
</evidence>
<dbReference type="Gene3D" id="1.25.40.390">
    <property type="match status" value="1"/>
</dbReference>
<accession>A0ABY6D5B6</accession>
<evidence type="ECO:0000256" key="2">
    <source>
        <dbReference type="ARBA" id="ARBA00006275"/>
    </source>
</evidence>
<feature type="domain" description="RagB/SusD" evidence="6">
    <location>
        <begin position="400"/>
        <end position="566"/>
    </location>
</feature>
<keyword evidence="4" id="KW-0472">Membrane</keyword>
<organism evidence="8 9">
    <name type="scientific">Reichenbachiella carrageenanivorans</name>
    <dbReference type="NCBI Taxonomy" id="2979869"/>
    <lineage>
        <taxon>Bacteria</taxon>
        <taxon>Pseudomonadati</taxon>
        <taxon>Bacteroidota</taxon>
        <taxon>Cytophagia</taxon>
        <taxon>Cytophagales</taxon>
        <taxon>Reichenbachiellaceae</taxon>
        <taxon>Reichenbachiella</taxon>
    </lineage>
</organism>
<dbReference type="PROSITE" id="PS51257">
    <property type="entry name" value="PROKAR_LIPOPROTEIN"/>
    <property type="match status" value="1"/>
</dbReference>
<dbReference type="SUPFAM" id="SSF48452">
    <property type="entry name" value="TPR-like"/>
    <property type="match status" value="1"/>
</dbReference>
<gene>
    <name evidence="8" type="ORF">N7E81_09340</name>
</gene>
<keyword evidence="3" id="KW-0732">Signal</keyword>
<keyword evidence="9" id="KW-1185">Reference proteome</keyword>
<dbReference type="InterPro" id="IPR033985">
    <property type="entry name" value="SusD-like_N"/>
</dbReference>
<dbReference type="EMBL" id="CP106735">
    <property type="protein sequence ID" value="UXX81293.1"/>
    <property type="molecule type" value="Genomic_DNA"/>
</dbReference>
<dbReference type="Pfam" id="PF14322">
    <property type="entry name" value="SusD-like_3"/>
    <property type="match status" value="1"/>
</dbReference>